<sequence length="3795" mass="402589">MLDRSALGVPTVGRRKPRRSGRRIAFVTTVAMLVALAAPAGTAPAAGEFPLAGLWSWLQVQRASAARVLGVLPPQKTGSADGRAHYSNATDVGRGAGRKQLRAKGGVPAESDQAVGKGGKSGRVLGDFDKSKAVKEKAGSNATSDVYRNPDGTYTRIATKEPVNYRAKDGSWQPIDRTLVADKAKGGRLRQKANSTEITLASKGADEKLAELTVDPDRSIGYGLIDAADVTPVVEGNTARYPEIRPGVDLLLEVTGEEIKESLILKSAAAGSVFDFPLHLKGLTVAQESDGTIIAKDADGKIHARVPSGFMFDSLFDRNTGDFTRSDDVRYELITVEGEQRLRVVLDRKWLNDPARVWPVTADPTLYGTLNTNSDTYVYSTDTADHSTENNLAVGTFDSGTHKARALLNFSGLSANYNGNTISKARLHIFLTWTWDCTPRRFDVYASTAAIHVTTDDWPGPTAGALIGNATPAPGSACTNTGGNRSTGTWVDVDLNLTTVQQWVQGVGNYGIIIKANSETTSNQWKRFTAGNYSSGAKQAQLQLWYAGNVKPQVDSMYPVAGYNSQTLTPTLIAHAHDPDNTSGKFTYEFIVKKKNGDEETQIWTSGKISASQITVPPNLLSWGQSYVWTVKANDSIADSTTINYPLSTPVPQPVVTSTLSQNGGKGFAASIGNYTTGATDASVATVGPPLTIQRSYNSLDNRAALALGQGWSSLIDTKLTESLGSPIAPPTVIITYPGGNELAFGKNADGTFSPPAGRYATLTTVTGGYRLVDKEGTTFLFTTGFSGTAGTDRIYGITSITDVNSRAETFTYDVSNRITDITSASGRALHLAWATPAGAAFAHVSTIKTDQLTPGDDASRSVWTYNYTGDKLTSVCTPAATGCASYTYAATAGSPYRNTMMNLGPSGYWRVGNGGTGIVADEASTGNANLLSSVSSVSGPLAASGAQGGAFNGTSTAISLPSNLPADAAQRSISMWFQMPNNATTGGILAGQSREDISAAATTKLGYNPTLYVDATGYLHGQFPTIPTVPSGQTSVQMQSLMGGKSGMCLDIPSGASTPGLDVQLSNCNDGVAQEWTLTSTNQIKAASLTGGARCLEVDSGTLTNGARVQINTCTSSLSQQWYMLGNGTIIGAASGRCLSPVAAGVTLGTLMEIRDCVNPTTANQVWSSTAHSPIKFGTKVNDGNWHHAVLSAGWSSSSQTLVQTLYVDGVAASTTLTANPADEMDKQIIGAGYLNASWPNDATVNATNNTGTLKYFTGSIAEVAYFGRPLTQGNVNDLQSARAASVKPLTQVNRPTGGIQAKATYDAISGLVTSVTDENNGVWGIGNGALTGSHLVHSSTVLGARPSDYWRMGELTTVNDAVNEVDGGKAVYNDVFLGLDAGPFDDPQLTVYDPVHVNYSARFEKLEQSYVALPADDAVSTGPASISLWFKTDAGGSGVLYSWQNQAIGTTPTTYVPALYIGTDHKLHGKWCWCGGSAPMVTTESVDDGKWHHVVLTTSTTNQILYLDGVQKKTYAHSPNDSATYGYVSVGAGYNNAAGWTGLPVGGVTYFDGNIGEVSYYKTELTANQVGAEWGTRDAATGPALARKYVVTDPSTGSLTSETYGVASGQRLAQTDALGKQTQYGYDEKGFLLSTVDPLGHATITFHDARGNTIQRITCQDQSAELCSSAYYEFFPDKTTAILQPNGSGVFDPRNDKLVKAWGQGTKPDDPVNKDKFLTTYTYNPATGDEVAVLDPLGRAATITYTDGTTVLAYNSTTQYPPAGLPYVVTTSDATTKTILYYPNGDLAQEIEPTGKTTTYTYDLLGRVATQKVVTDSFPSGLTTTYTYDKASRVKTQTDPGVLNRVTGSGGTHTAKVTWTYNDDGLRTTQLVQDLTGGDASRTLSSEYNGLGQLTASVDGKGKRTEYTYDAFGHVVTKKDPNLITEQYDYDAAGQVLYAKLLNYTGDPNAPIAPVTKTIESRAYDDAARLTSITNADGTTTNYEYTNDGLTAKVTRRDAAGRNPFVLEETFYDDSGFVVKKITNNGATTRTFVPDVVGRAVTSVLDPLGPLKQTTNDVLNPDDQPLTSTTLDALGNVVAYTESLYDTVGRQVSAVTYNGDPATTPVGRWKLNETTGTKAADSSGNSPGKLTNATWTNDVTRGPVATFNGTSSNIGTGAPVVDTTRSFSAAAWLKLASESTNQYAVTMSGAIGSTSFKMGYKNSTDQWVVDVAMKKDDGTIGWINGTTPAGLPVAGTWAHVAATMDIATTPGPTTGTLKIYVNGTLQGTFTTTFPFNNKATTLHIGSQSSSNWFNGSISDVQVYQRALTAAQVGNIYTNAAPAAGAHVIRTSAQYDTGSVITASTDSRGNKTGYTIDEAGRQVITATPEVLTEVGGGTPVLAYNLSYVGYDTFGEATETKDATGNRVVTEFDANGRVTKINLPSYTQPGTGTVFTPYATRTYDDGGRLLTETNPLNQTTSYTYDQLGRVVKTTAPGPNSTTAVSKTEYDIVGNVVKVTAPEGGVSGATYDHLGRQLTTSQIVTQDSGSPTYTTTNVYGAAVAGDSAAGYDLNASKYGDGGWLVKSTSPGGVVTKATYNSVGQPLTTTDGANKVTSFEYGPTGLVTKQTRPDASYSKTLYDFAGRAIASENYHPSHPDNTTPLLPVAKVSNTLDFAGNVTSATDARNHTTTFAYDATNLLVNMTEPIDASNTITSTFGYDAAGHRTRFTDGRNNSFITTYNTWGLPESTIEPVTTAFPNAADRTYTVAYDAGGRVVKSMSPGGVSVTNTYDTGGNLETQTGTGAEATTASRSFTWDKNGRLTAFSGAGALTNTISYDDRNLPRSILGGTGGTGDTSYTYWPDGQIKDRTDAAGQTSFTYDTAGRPSVVTNTTAGIQATYHYTDISTVNDIVYGTNGNKRTFLYDRYHTMKSDVLTNGSTVISSIAYGFDASGNETSKTTSGFAGASANSYSYDWANRLTQWDTTPSGGSLSSTTYQYDKAGNRTKINGRDFVYDERNRLVNSTTSTYTYSARGALRTTYDGTNTIQTKADAFDQIIEQGYAGGTQTYQYDATGRAIKSGHLYSGVGNDLAADSSATYVRGLQGELLSSKTSSLPSAYAWTDLHSDVVGQFSATGTTLSASKTYEPLGKVTASAGSMIGSLGYQSEWTEASTGRVNMAARWYNPDTGQFDSRDTQSNDPNPSSANANRYAYANGSPLVNTDPTGHQMMKGEGGQSFVYPSDDELLKCDRAPNRPICKDIYNRVTHAPPPPPPPTKTCRDDCGKPTFVTTAPDDSATIAAEIDKTKAALEEANKAKNKSFMDILIDVGVGFLLDMLGVNDIIDCFTKGSIAACAQMVIGFIPWGKVFKMAKTIFKAIDTAFSAYKAWRKLVKAAEEIIEIGRKTLEMLEKAQTAIDNVNMVSELVGGGPLLPDLPTAGLPGPGKKKNPSKGNGHGGGSKNANHGDGTSPSHDNKAQPGTQKNADGTGTDASSNPDPTPAENRSDSDDGASCPIPHSFDPDTPVLMADGSAKPIKDVEVGDKVTATDPETGETTDRSVTALHLNQDTALADVSLAVVQPEPKDSEGAGRDEGAGTIRGPTSTLHTTQHHPFWDATERQWVNAAELEIGHELRGPAGERQVVVAVRNFVASKEMRDLTVATVHTYYVFAGGLPALVHNCGGSISTHADKCTCATTGRVSLAVREGEVGFFGDLDDRARQGDNLTPNHTPQAALGRLPYRRHIAHVMFDGDHKQTRTYGGRGQKTARDDAGLTFRQALANDMWDLRRIGYDDYDDPSYFNAHIKGVIAAYKREYPALMKR</sequence>
<feature type="region of interest" description="Disordered" evidence="4">
    <location>
        <begin position="2768"/>
        <end position="2788"/>
    </location>
</feature>
<feature type="region of interest" description="Disordered" evidence="4">
    <location>
        <begin position="88"/>
        <end position="121"/>
    </location>
</feature>
<keyword evidence="2" id="KW-0677">Repeat</keyword>
<dbReference type="PANTHER" id="PTHR32305:SF17">
    <property type="entry name" value="TRNA NUCLEASE WAPA"/>
    <property type="match status" value="1"/>
</dbReference>
<keyword evidence="8" id="KW-1185">Reference proteome</keyword>
<feature type="signal peptide" evidence="5">
    <location>
        <begin position="1"/>
        <end position="45"/>
    </location>
</feature>
<proteinExistence type="predicted"/>
<evidence type="ECO:0000259" key="6">
    <source>
        <dbReference type="PROSITE" id="PS50025"/>
    </source>
</evidence>
<dbReference type="InterPro" id="IPR031325">
    <property type="entry name" value="RHS_repeat"/>
</dbReference>
<dbReference type="Gene3D" id="2.80.10.50">
    <property type="match status" value="1"/>
</dbReference>
<dbReference type="NCBIfam" id="TIGR01643">
    <property type="entry name" value="YD_repeat_2x"/>
    <property type="match status" value="6"/>
</dbReference>
<dbReference type="RefSeq" id="WP_184842332.1">
    <property type="nucleotide sequence ID" value="NZ_JACHMN010000003.1"/>
</dbReference>
<evidence type="ECO:0000256" key="3">
    <source>
        <dbReference type="ARBA" id="ARBA00023157"/>
    </source>
</evidence>
<feature type="chain" id="PRO_5032979875" evidence="5">
    <location>
        <begin position="46"/>
        <end position="3795"/>
    </location>
</feature>
<gene>
    <name evidence="7" type="ORF">F4553_005969</name>
</gene>
<dbReference type="CDD" id="cd00081">
    <property type="entry name" value="Hint"/>
    <property type="match status" value="1"/>
</dbReference>
<dbReference type="InterPro" id="IPR001791">
    <property type="entry name" value="Laminin_G"/>
</dbReference>
<dbReference type="Proteomes" id="UP000587527">
    <property type="component" value="Unassembled WGS sequence"/>
</dbReference>
<evidence type="ECO:0000313" key="8">
    <source>
        <dbReference type="Proteomes" id="UP000587527"/>
    </source>
</evidence>
<dbReference type="EMBL" id="JACHMN010000003">
    <property type="protein sequence ID" value="MBB5872535.1"/>
    <property type="molecule type" value="Genomic_DNA"/>
</dbReference>
<feature type="compositionally biased region" description="Basic and acidic residues" evidence="4">
    <location>
        <begin position="3557"/>
        <end position="3569"/>
    </location>
</feature>
<dbReference type="Pfam" id="PF07591">
    <property type="entry name" value="PT-HINT"/>
    <property type="match status" value="1"/>
</dbReference>
<comment type="caution">
    <text evidence="7">The sequence shown here is derived from an EMBL/GenBank/DDBJ whole genome shotgun (WGS) entry which is preliminary data.</text>
</comment>
<name>A0A841BXZ4_9ACTN</name>
<organism evidence="7 8">
    <name type="scientific">Allocatelliglobosispora scoriae</name>
    <dbReference type="NCBI Taxonomy" id="643052"/>
    <lineage>
        <taxon>Bacteria</taxon>
        <taxon>Bacillati</taxon>
        <taxon>Actinomycetota</taxon>
        <taxon>Actinomycetes</taxon>
        <taxon>Micromonosporales</taxon>
        <taxon>Micromonosporaceae</taxon>
        <taxon>Allocatelliglobosispora</taxon>
    </lineage>
</organism>
<dbReference type="Gene3D" id="2.60.40.10">
    <property type="entry name" value="Immunoglobulins"/>
    <property type="match status" value="1"/>
</dbReference>
<evidence type="ECO:0000256" key="5">
    <source>
        <dbReference type="SAM" id="SignalP"/>
    </source>
</evidence>
<dbReference type="Pfam" id="PF20148">
    <property type="entry name" value="DUF6531"/>
    <property type="match status" value="1"/>
</dbReference>
<evidence type="ECO:0000256" key="2">
    <source>
        <dbReference type="ARBA" id="ARBA00022737"/>
    </source>
</evidence>
<dbReference type="InterPro" id="IPR013320">
    <property type="entry name" value="ConA-like_dom_sf"/>
</dbReference>
<keyword evidence="1 5" id="KW-0732">Signal</keyword>
<dbReference type="Pfam" id="PF13385">
    <property type="entry name" value="Laminin_G_3"/>
    <property type="match status" value="2"/>
</dbReference>
<dbReference type="InterPro" id="IPR003587">
    <property type="entry name" value="Hint_dom_N"/>
</dbReference>
<dbReference type="Pfam" id="PF05593">
    <property type="entry name" value="RHS_repeat"/>
    <property type="match status" value="6"/>
</dbReference>
<dbReference type="SMART" id="SM00306">
    <property type="entry name" value="HintN"/>
    <property type="match status" value="1"/>
</dbReference>
<dbReference type="InterPro" id="IPR050708">
    <property type="entry name" value="T6SS_VgrG/RHS"/>
</dbReference>
<evidence type="ECO:0000313" key="7">
    <source>
        <dbReference type="EMBL" id="MBB5872535.1"/>
    </source>
</evidence>
<dbReference type="NCBIfam" id="TIGR03696">
    <property type="entry name" value="Rhs_assc_core"/>
    <property type="match status" value="1"/>
</dbReference>
<feature type="region of interest" description="Disordered" evidence="4">
    <location>
        <begin position="3556"/>
        <end position="3584"/>
    </location>
</feature>
<dbReference type="SUPFAM" id="SSF51294">
    <property type="entry name" value="Hedgehog/intein (Hint) domain"/>
    <property type="match status" value="1"/>
</dbReference>
<dbReference type="PROSITE" id="PS50231">
    <property type="entry name" value="RICIN_B_LECTIN"/>
    <property type="match status" value="1"/>
</dbReference>
<dbReference type="InterPro" id="IPR056823">
    <property type="entry name" value="TEN-like_YD-shell"/>
</dbReference>
<dbReference type="InterPro" id="IPR006558">
    <property type="entry name" value="LamG-like"/>
</dbReference>
<dbReference type="InterPro" id="IPR045351">
    <property type="entry name" value="DUF6531"/>
</dbReference>
<evidence type="ECO:0000256" key="4">
    <source>
        <dbReference type="SAM" id="MobiDB-lite"/>
    </source>
</evidence>
<dbReference type="InterPro" id="IPR013783">
    <property type="entry name" value="Ig-like_fold"/>
</dbReference>
<feature type="region of interest" description="Disordered" evidence="4">
    <location>
        <begin position="2118"/>
        <end position="2138"/>
    </location>
</feature>
<feature type="compositionally biased region" description="Low complexity" evidence="4">
    <location>
        <begin position="3175"/>
        <end position="3192"/>
    </location>
</feature>
<dbReference type="Gene3D" id="2.180.10.10">
    <property type="entry name" value="RHS repeat-associated core"/>
    <property type="match status" value="3"/>
</dbReference>
<dbReference type="Gene3D" id="2.60.120.200">
    <property type="match status" value="3"/>
</dbReference>
<dbReference type="SMART" id="SM00458">
    <property type="entry name" value="RICIN"/>
    <property type="match status" value="1"/>
</dbReference>
<dbReference type="InterPro" id="IPR006530">
    <property type="entry name" value="YD"/>
</dbReference>
<dbReference type="Gene3D" id="2.170.16.10">
    <property type="entry name" value="Hedgehog/Intein (Hint) domain"/>
    <property type="match status" value="1"/>
</dbReference>
<dbReference type="CDD" id="cd00110">
    <property type="entry name" value="LamG"/>
    <property type="match status" value="1"/>
</dbReference>
<dbReference type="SUPFAM" id="SSF49899">
    <property type="entry name" value="Concanavalin A-like lectins/glucanases"/>
    <property type="match status" value="3"/>
</dbReference>
<feature type="region of interest" description="Disordered" evidence="4">
    <location>
        <begin position="3410"/>
        <end position="3533"/>
    </location>
</feature>
<dbReference type="SUPFAM" id="SSF50370">
    <property type="entry name" value="Ricin B-like lectins"/>
    <property type="match status" value="1"/>
</dbReference>
<dbReference type="InterPro" id="IPR022385">
    <property type="entry name" value="Rhs_assc_core"/>
</dbReference>
<feature type="compositionally biased region" description="Polar residues" evidence="4">
    <location>
        <begin position="3443"/>
        <end position="3472"/>
    </location>
</feature>
<feature type="region of interest" description="Disordered" evidence="4">
    <location>
        <begin position="3162"/>
        <end position="3192"/>
    </location>
</feature>
<dbReference type="Pfam" id="PF00652">
    <property type="entry name" value="Ricin_B_lectin"/>
    <property type="match status" value="1"/>
</dbReference>
<protein>
    <submittedName>
        <fullName evidence="7">RHS repeat-associated protein</fullName>
    </submittedName>
</protein>
<dbReference type="Pfam" id="PF25023">
    <property type="entry name" value="TEN_YD-shell"/>
    <property type="match status" value="1"/>
</dbReference>
<dbReference type="InterPro" id="IPR035992">
    <property type="entry name" value="Ricin_B-like_lectins"/>
</dbReference>
<dbReference type="GO" id="GO:0005975">
    <property type="term" value="P:carbohydrate metabolic process"/>
    <property type="evidence" value="ECO:0007669"/>
    <property type="project" value="UniProtKB-ARBA"/>
</dbReference>
<feature type="compositionally biased region" description="Low complexity" evidence="4">
    <location>
        <begin position="2777"/>
        <end position="2788"/>
    </location>
</feature>
<dbReference type="InterPro" id="IPR000772">
    <property type="entry name" value="Ricin_B_lectin"/>
</dbReference>
<evidence type="ECO:0000256" key="1">
    <source>
        <dbReference type="ARBA" id="ARBA00022729"/>
    </source>
</evidence>
<feature type="region of interest" description="Disordered" evidence="4">
    <location>
        <begin position="1"/>
        <end position="20"/>
    </location>
</feature>
<reference evidence="7 8" key="1">
    <citation type="submission" date="2020-08" db="EMBL/GenBank/DDBJ databases">
        <title>Sequencing the genomes of 1000 actinobacteria strains.</title>
        <authorList>
            <person name="Klenk H.-P."/>
        </authorList>
    </citation>
    <scope>NUCLEOTIDE SEQUENCE [LARGE SCALE GENOMIC DNA]</scope>
    <source>
        <strain evidence="7 8">DSM 45362</strain>
    </source>
</reference>
<dbReference type="PANTHER" id="PTHR32305">
    <property type="match status" value="1"/>
</dbReference>
<dbReference type="SMART" id="SM00560">
    <property type="entry name" value="LamGL"/>
    <property type="match status" value="1"/>
</dbReference>
<dbReference type="PROSITE" id="PS50025">
    <property type="entry name" value="LAM_G_DOMAIN"/>
    <property type="match status" value="1"/>
</dbReference>
<dbReference type="InterPro" id="IPR036844">
    <property type="entry name" value="Hint_dom_sf"/>
</dbReference>
<keyword evidence="3" id="KW-1015">Disulfide bond</keyword>
<accession>A0A841BXZ4</accession>
<feature type="domain" description="Laminin G" evidence="6">
    <location>
        <begin position="1402"/>
        <end position="1586"/>
    </location>
</feature>